<dbReference type="InterPro" id="IPR001917">
    <property type="entry name" value="Aminotrans_II_pyridoxalP_BS"/>
</dbReference>
<evidence type="ECO:0000256" key="5">
    <source>
        <dbReference type="ARBA" id="ARBA00022576"/>
    </source>
</evidence>
<accession>A0A5C5YGU6</accession>
<dbReference type="SUPFAM" id="SSF53383">
    <property type="entry name" value="PLP-dependent transferases"/>
    <property type="match status" value="1"/>
</dbReference>
<dbReference type="InterPro" id="IPR015424">
    <property type="entry name" value="PyrdxlP-dep_Trfase"/>
</dbReference>
<evidence type="ECO:0000259" key="12">
    <source>
        <dbReference type="Pfam" id="PF00155"/>
    </source>
</evidence>
<dbReference type="InterPro" id="IPR015422">
    <property type="entry name" value="PyrdxlP-dep_Trfase_small"/>
</dbReference>
<dbReference type="GO" id="GO:0000105">
    <property type="term" value="P:L-histidine biosynthetic process"/>
    <property type="evidence" value="ECO:0007669"/>
    <property type="project" value="UniProtKB-UniRule"/>
</dbReference>
<comment type="catalytic activity">
    <reaction evidence="10 11">
        <text>L-histidinol phosphate + 2-oxoglutarate = 3-(imidazol-4-yl)-2-oxopropyl phosphate + L-glutamate</text>
        <dbReference type="Rhea" id="RHEA:23744"/>
        <dbReference type="ChEBI" id="CHEBI:16810"/>
        <dbReference type="ChEBI" id="CHEBI:29985"/>
        <dbReference type="ChEBI" id="CHEBI:57766"/>
        <dbReference type="ChEBI" id="CHEBI:57980"/>
        <dbReference type="EC" id="2.6.1.9"/>
    </reaction>
</comment>
<keyword evidence="7 11" id="KW-0808">Transferase</keyword>
<dbReference type="Proteomes" id="UP000318053">
    <property type="component" value="Unassembled WGS sequence"/>
</dbReference>
<dbReference type="CDD" id="cd00609">
    <property type="entry name" value="AAT_like"/>
    <property type="match status" value="1"/>
</dbReference>
<dbReference type="GO" id="GO:0030170">
    <property type="term" value="F:pyridoxal phosphate binding"/>
    <property type="evidence" value="ECO:0007669"/>
    <property type="project" value="InterPro"/>
</dbReference>
<dbReference type="HAMAP" id="MF_01023">
    <property type="entry name" value="HisC_aminotrans_2"/>
    <property type="match status" value="1"/>
</dbReference>
<evidence type="ECO:0000256" key="9">
    <source>
        <dbReference type="ARBA" id="ARBA00023102"/>
    </source>
</evidence>
<evidence type="ECO:0000256" key="6">
    <source>
        <dbReference type="ARBA" id="ARBA00022605"/>
    </source>
</evidence>
<evidence type="ECO:0000256" key="7">
    <source>
        <dbReference type="ARBA" id="ARBA00022679"/>
    </source>
</evidence>
<evidence type="ECO:0000256" key="11">
    <source>
        <dbReference type="HAMAP-Rule" id="MF_01023"/>
    </source>
</evidence>
<sequence length="348" mass="38150">MKPYAPGEQPPPGKFIKLNTNENPYPPPPAVIHAITEAASGPLNRYPDPMSTSFRRAAAEALGLPGPEWVLAGNGSDEILTLLVRGFVGEGQSLRLPSPSYILYRTLADIQGASWEQVEFDEDWRLPAEFSQSRDDLRLVLLPNPNSPSGTVVPPAEIESIANSLACPLVVDEAYADFAEENCLDLVQRNEHILVTRTLSKSYALAGIRFGFLVAQPQIIAELTKIKDSYNCDAISIAAATAAMQSQAWLDENVAKVNQTRSRLASELAGLGFDVVPSQANFVWCTHPSGQHRAIYEFLKTNQILVRYMDFGDWGDGLRISVGTDEQIDACLLMIQRALTQLPGNTQR</sequence>
<evidence type="ECO:0000256" key="1">
    <source>
        <dbReference type="ARBA" id="ARBA00001933"/>
    </source>
</evidence>
<organism evidence="13 14">
    <name type="scientific">Allorhodopirellula solitaria</name>
    <dbReference type="NCBI Taxonomy" id="2527987"/>
    <lineage>
        <taxon>Bacteria</taxon>
        <taxon>Pseudomonadati</taxon>
        <taxon>Planctomycetota</taxon>
        <taxon>Planctomycetia</taxon>
        <taxon>Pirellulales</taxon>
        <taxon>Pirellulaceae</taxon>
        <taxon>Allorhodopirellula</taxon>
    </lineage>
</organism>
<name>A0A5C5YGU6_9BACT</name>
<dbReference type="EC" id="2.6.1.9" evidence="11"/>
<proteinExistence type="inferred from homology"/>
<evidence type="ECO:0000256" key="4">
    <source>
        <dbReference type="ARBA" id="ARBA00011738"/>
    </source>
</evidence>
<dbReference type="InterPro" id="IPR004839">
    <property type="entry name" value="Aminotransferase_I/II_large"/>
</dbReference>
<keyword evidence="8 11" id="KW-0663">Pyridoxal phosphate</keyword>
<evidence type="ECO:0000256" key="2">
    <source>
        <dbReference type="ARBA" id="ARBA00005011"/>
    </source>
</evidence>
<evidence type="ECO:0000313" key="14">
    <source>
        <dbReference type="Proteomes" id="UP000318053"/>
    </source>
</evidence>
<reference evidence="13 14" key="1">
    <citation type="submission" date="2019-02" db="EMBL/GenBank/DDBJ databases">
        <title>Deep-cultivation of Planctomycetes and their phenomic and genomic characterization uncovers novel biology.</title>
        <authorList>
            <person name="Wiegand S."/>
            <person name="Jogler M."/>
            <person name="Boedeker C."/>
            <person name="Pinto D."/>
            <person name="Vollmers J."/>
            <person name="Rivas-Marin E."/>
            <person name="Kohn T."/>
            <person name="Peeters S.H."/>
            <person name="Heuer A."/>
            <person name="Rast P."/>
            <person name="Oberbeckmann S."/>
            <person name="Bunk B."/>
            <person name="Jeske O."/>
            <person name="Meyerdierks A."/>
            <person name="Storesund J.E."/>
            <person name="Kallscheuer N."/>
            <person name="Luecker S."/>
            <person name="Lage O.M."/>
            <person name="Pohl T."/>
            <person name="Merkel B.J."/>
            <person name="Hornburger P."/>
            <person name="Mueller R.-W."/>
            <person name="Bruemmer F."/>
            <person name="Labrenz M."/>
            <person name="Spormann A.M."/>
            <person name="Op Den Camp H."/>
            <person name="Overmann J."/>
            <person name="Amann R."/>
            <person name="Jetten M.S.M."/>
            <person name="Mascher T."/>
            <person name="Medema M.H."/>
            <person name="Devos D.P."/>
            <person name="Kaster A.-K."/>
            <person name="Ovreas L."/>
            <person name="Rohde M."/>
            <person name="Galperin M.Y."/>
            <person name="Jogler C."/>
        </authorList>
    </citation>
    <scope>NUCLEOTIDE SEQUENCE [LARGE SCALE GENOMIC DNA]</scope>
    <source>
        <strain evidence="13 14">CA85</strain>
    </source>
</reference>
<dbReference type="AlphaFoldDB" id="A0A5C5YGU6"/>
<comment type="similarity">
    <text evidence="3 11">Belongs to the class-II pyridoxal-phosphate-dependent aminotransferase family. Histidinol-phosphate aminotransferase subfamily.</text>
</comment>
<dbReference type="Gene3D" id="3.90.1150.10">
    <property type="entry name" value="Aspartate Aminotransferase, domain 1"/>
    <property type="match status" value="1"/>
</dbReference>
<keyword evidence="9 11" id="KW-0368">Histidine biosynthesis</keyword>
<comment type="subunit">
    <text evidence="4 11">Homodimer.</text>
</comment>
<dbReference type="NCBIfam" id="TIGR01141">
    <property type="entry name" value="hisC"/>
    <property type="match status" value="1"/>
</dbReference>
<evidence type="ECO:0000313" key="13">
    <source>
        <dbReference type="EMBL" id="TWT74404.1"/>
    </source>
</evidence>
<keyword evidence="6 11" id="KW-0028">Amino-acid biosynthesis</keyword>
<dbReference type="Gene3D" id="3.40.640.10">
    <property type="entry name" value="Type I PLP-dependent aspartate aminotransferase-like (Major domain)"/>
    <property type="match status" value="1"/>
</dbReference>
<dbReference type="GO" id="GO:0004400">
    <property type="term" value="F:histidinol-phosphate transaminase activity"/>
    <property type="evidence" value="ECO:0007669"/>
    <property type="project" value="UniProtKB-UniRule"/>
</dbReference>
<dbReference type="UniPathway" id="UPA00031">
    <property type="reaction ID" value="UER00012"/>
</dbReference>
<evidence type="ECO:0000256" key="3">
    <source>
        <dbReference type="ARBA" id="ARBA00007970"/>
    </source>
</evidence>
<keyword evidence="5 11" id="KW-0032">Aminotransferase</keyword>
<dbReference type="InterPro" id="IPR015421">
    <property type="entry name" value="PyrdxlP-dep_Trfase_major"/>
</dbReference>
<keyword evidence="14" id="KW-1185">Reference proteome</keyword>
<dbReference type="PANTHER" id="PTHR42885:SF2">
    <property type="entry name" value="HISTIDINOL-PHOSPHATE AMINOTRANSFERASE"/>
    <property type="match status" value="1"/>
</dbReference>
<evidence type="ECO:0000256" key="10">
    <source>
        <dbReference type="ARBA" id="ARBA00047481"/>
    </source>
</evidence>
<feature type="modified residue" description="N6-(pyridoxal phosphate)lysine" evidence="11">
    <location>
        <position position="201"/>
    </location>
</feature>
<protein>
    <recommendedName>
        <fullName evidence="11">Histidinol-phosphate aminotransferase</fullName>
        <ecNumber evidence="11">2.6.1.9</ecNumber>
    </recommendedName>
    <alternativeName>
        <fullName evidence="11">Imidazole acetol-phosphate transaminase</fullName>
    </alternativeName>
</protein>
<evidence type="ECO:0000256" key="8">
    <source>
        <dbReference type="ARBA" id="ARBA00022898"/>
    </source>
</evidence>
<dbReference type="InterPro" id="IPR005861">
    <property type="entry name" value="HisP_aminotrans"/>
</dbReference>
<comment type="cofactor">
    <cofactor evidence="1 11">
        <name>pyridoxal 5'-phosphate</name>
        <dbReference type="ChEBI" id="CHEBI:597326"/>
    </cofactor>
</comment>
<comment type="pathway">
    <text evidence="2 11">Amino-acid biosynthesis; L-histidine biosynthesis; L-histidine from 5-phospho-alpha-D-ribose 1-diphosphate: step 7/9.</text>
</comment>
<comment type="caution">
    <text evidence="13">The sequence shown here is derived from an EMBL/GenBank/DDBJ whole genome shotgun (WGS) entry which is preliminary data.</text>
</comment>
<gene>
    <name evidence="11 13" type="primary">hisC</name>
    <name evidence="13" type="ORF">CA85_12930</name>
</gene>
<dbReference type="PROSITE" id="PS00599">
    <property type="entry name" value="AA_TRANSFER_CLASS_2"/>
    <property type="match status" value="1"/>
</dbReference>
<dbReference type="PANTHER" id="PTHR42885">
    <property type="entry name" value="HISTIDINOL-PHOSPHATE AMINOTRANSFERASE-RELATED"/>
    <property type="match status" value="1"/>
</dbReference>
<dbReference type="EMBL" id="SJPK01000002">
    <property type="protein sequence ID" value="TWT74404.1"/>
    <property type="molecule type" value="Genomic_DNA"/>
</dbReference>
<dbReference type="Pfam" id="PF00155">
    <property type="entry name" value="Aminotran_1_2"/>
    <property type="match status" value="1"/>
</dbReference>
<feature type="domain" description="Aminotransferase class I/classII large" evidence="12">
    <location>
        <begin position="14"/>
        <end position="330"/>
    </location>
</feature>